<dbReference type="SMART" id="SM00260">
    <property type="entry name" value="CheW"/>
    <property type="match status" value="1"/>
</dbReference>
<dbReference type="PANTHER" id="PTHR22617">
    <property type="entry name" value="CHEMOTAXIS SENSOR HISTIDINE KINASE-RELATED"/>
    <property type="match status" value="1"/>
</dbReference>
<dbReference type="GO" id="GO:0006935">
    <property type="term" value="P:chemotaxis"/>
    <property type="evidence" value="ECO:0007669"/>
    <property type="project" value="InterPro"/>
</dbReference>
<protein>
    <submittedName>
        <fullName evidence="2">Twitching motility protein PilI</fullName>
    </submittedName>
</protein>
<accession>A0A840RM39</accession>
<evidence type="ECO:0000313" key="3">
    <source>
        <dbReference type="Proteomes" id="UP000543030"/>
    </source>
</evidence>
<dbReference type="Pfam" id="PF01584">
    <property type="entry name" value="CheW"/>
    <property type="match status" value="1"/>
</dbReference>
<evidence type="ECO:0000259" key="1">
    <source>
        <dbReference type="PROSITE" id="PS50851"/>
    </source>
</evidence>
<reference evidence="2 3" key="1">
    <citation type="submission" date="2020-08" db="EMBL/GenBank/DDBJ databases">
        <title>Genomic Encyclopedia of Type Strains, Phase IV (KMG-IV): sequencing the most valuable type-strain genomes for metagenomic binning, comparative biology and taxonomic classification.</title>
        <authorList>
            <person name="Goeker M."/>
        </authorList>
    </citation>
    <scope>NUCLEOTIDE SEQUENCE [LARGE SCALE GENOMIC DNA]</scope>
    <source>
        <strain evidence="2 3">DSM 18233</strain>
    </source>
</reference>
<dbReference type="InterPro" id="IPR039315">
    <property type="entry name" value="CheW"/>
</dbReference>
<dbReference type="EMBL" id="JACHHN010000010">
    <property type="protein sequence ID" value="MBB5193233.1"/>
    <property type="molecule type" value="Genomic_DNA"/>
</dbReference>
<dbReference type="InterPro" id="IPR002545">
    <property type="entry name" value="CheW-lke_dom"/>
</dbReference>
<dbReference type="PROSITE" id="PS50851">
    <property type="entry name" value="CHEW"/>
    <property type="match status" value="1"/>
</dbReference>
<dbReference type="InterPro" id="IPR036061">
    <property type="entry name" value="CheW-like_dom_sf"/>
</dbReference>
<dbReference type="GO" id="GO:0007165">
    <property type="term" value="P:signal transduction"/>
    <property type="evidence" value="ECO:0007669"/>
    <property type="project" value="InterPro"/>
</dbReference>
<dbReference type="Gene3D" id="2.40.50.180">
    <property type="entry name" value="CheA-289, Domain 4"/>
    <property type="match status" value="1"/>
</dbReference>
<gene>
    <name evidence="2" type="ORF">HNQ50_003987</name>
</gene>
<feature type="domain" description="CheW-like" evidence="1">
    <location>
        <begin position="27"/>
        <end position="164"/>
    </location>
</feature>
<dbReference type="PANTHER" id="PTHR22617:SF43">
    <property type="entry name" value="PROTEIN PILI"/>
    <property type="match status" value="1"/>
</dbReference>
<proteinExistence type="predicted"/>
<name>A0A840RM39_9NEIS</name>
<dbReference type="SUPFAM" id="SSF50341">
    <property type="entry name" value="CheW-like"/>
    <property type="match status" value="1"/>
</dbReference>
<sequence>MAKRISLREYQEGVVARLKTAASAEHVGAHLGVRIGDSNWLLNLADVAEVMPVPPISGVPLAYHWFRGVANVRGNLVSVSDISAFFGGQNLTQTAAARLMLLHSRHILHSAVLVDRMLGLKHLADMQPDAEAEPHAWAQATFRDANGQRWQTLDVVRLAADPQFLQAGVN</sequence>
<dbReference type="GO" id="GO:0005829">
    <property type="term" value="C:cytosol"/>
    <property type="evidence" value="ECO:0007669"/>
    <property type="project" value="TreeGrafter"/>
</dbReference>
<dbReference type="AlphaFoldDB" id="A0A840RM39"/>
<dbReference type="Proteomes" id="UP000543030">
    <property type="component" value="Unassembled WGS sequence"/>
</dbReference>
<keyword evidence="3" id="KW-1185">Reference proteome</keyword>
<dbReference type="Gene3D" id="2.30.30.40">
    <property type="entry name" value="SH3 Domains"/>
    <property type="match status" value="1"/>
</dbReference>
<dbReference type="RefSeq" id="WP_184102886.1">
    <property type="nucleotide sequence ID" value="NZ_JACHHN010000010.1"/>
</dbReference>
<comment type="caution">
    <text evidence="2">The sequence shown here is derived from an EMBL/GenBank/DDBJ whole genome shotgun (WGS) entry which is preliminary data.</text>
</comment>
<evidence type="ECO:0000313" key="2">
    <source>
        <dbReference type="EMBL" id="MBB5193233.1"/>
    </source>
</evidence>
<organism evidence="2 3">
    <name type="scientific">Silvimonas terrae</name>
    <dbReference type="NCBI Taxonomy" id="300266"/>
    <lineage>
        <taxon>Bacteria</taxon>
        <taxon>Pseudomonadati</taxon>
        <taxon>Pseudomonadota</taxon>
        <taxon>Betaproteobacteria</taxon>
        <taxon>Neisseriales</taxon>
        <taxon>Chitinibacteraceae</taxon>
        <taxon>Silvimonas</taxon>
    </lineage>
</organism>